<dbReference type="PANTHER" id="PTHR43047">
    <property type="entry name" value="TWO-COMPONENT HISTIDINE PROTEIN KINASE"/>
    <property type="match status" value="1"/>
</dbReference>
<feature type="coiled-coil region" evidence="7">
    <location>
        <begin position="443"/>
        <end position="498"/>
    </location>
</feature>
<evidence type="ECO:0000256" key="7">
    <source>
        <dbReference type="SAM" id="Coils"/>
    </source>
</evidence>
<dbReference type="SMART" id="SM00388">
    <property type="entry name" value="HisKA"/>
    <property type="match status" value="1"/>
</dbReference>
<dbReference type="SMART" id="SM00448">
    <property type="entry name" value="REC"/>
    <property type="match status" value="1"/>
</dbReference>
<dbReference type="Pfam" id="PF00072">
    <property type="entry name" value="Response_reg"/>
    <property type="match status" value="1"/>
</dbReference>
<dbReference type="InterPro" id="IPR001789">
    <property type="entry name" value="Sig_transdc_resp-reg_receiver"/>
</dbReference>
<feature type="modified residue" description="4-aspartylphosphate" evidence="6">
    <location>
        <position position="794"/>
    </location>
</feature>
<dbReference type="SUPFAM" id="SSF52172">
    <property type="entry name" value="CheY-like"/>
    <property type="match status" value="1"/>
</dbReference>
<dbReference type="SMART" id="SM00091">
    <property type="entry name" value="PAS"/>
    <property type="match status" value="3"/>
</dbReference>
<dbReference type="InterPro" id="IPR036097">
    <property type="entry name" value="HisK_dim/P_sf"/>
</dbReference>
<comment type="catalytic activity">
    <reaction evidence="1">
        <text>ATP + protein L-histidine = ADP + protein N-phospho-L-histidine.</text>
        <dbReference type="EC" id="2.7.13.3"/>
    </reaction>
</comment>
<keyword evidence="5 11" id="KW-0418">Kinase</keyword>
<gene>
    <name evidence="11" type="ORF">C4K68_11930</name>
</gene>
<dbReference type="EC" id="2.7.13.3" evidence="2"/>
<dbReference type="Gene3D" id="1.10.287.130">
    <property type="match status" value="1"/>
</dbReference>
<dbReference type="SUPFAM" id="SSF55874">
    <property type="entry name" value="ATPase domain of HSP90 chaperone/DNA topoisomerase II/histidine kinase"/>
    <property type="match status" value="1"/>
</dbReference>
<organism evidence="11 12">
    <name type="scientific">Proteobacteria bacterium 228</name>
    <dbReference type="NCBI Taxonomy" id="2083153"/>
    <lineage>
        <taxon>Bacteria</taxon>
        <taxon>Pseudomonadati</taxon>
        <taxon>Pseudomonadota</taxon>
    </lineage>
</organism>
<dbReference type="PROSITE" id="PS50110">
    <property type="entry name" value="RESPONSE_REGULATORY"/>
    <property type="match status" value="1"/>
</dbReference>
<evidence type="ECO:0000313" key="11">
    <source>
        <dbReference type="EMBL" id="PPC77268.1"/>
    </source>
</evidence>
<dbReference type="PANTHER" id="PTHR43047:SF9">
    <property type="entry name" value="HISTIDINE KINASE"/>
    <property type="match status" value="1"/>
</dbReference>
<dbReference type="Gene3D" id="3.40.50.2300">
    <property type="match status" value="1"/>
</dbReference>
<dbReference type="InterPro" id="IPR035965">
    <property type="entry name" value="PAS-like_dom_sf"/>
</dbReference>
<dbReference type="SUPFAM" id="SSF55785">
    <property type="entry name" value="PYP-like sensor domain (PAS domain)"/>
    <property type="match status" value="2"/>
</dbReference>
<evidence type="ECO:0000256" key="4">
    <source>
        <dbReference type="ARBA" id="ARBA00022679"/>
    </source>
</evidence>
<dbReference type="InterPro" id="IPR003661">
    <property type="entry name" value="HisK_dim/P_dom"/>
</dbReference>
<dbReference type="InterPro" id="IPR000014">
    <property type="entry name" value="PAS"/>
</dbReference>
<dbReference type="GO" id="GO:0005886">
    <property type="term" value="C:plasma membrane"/>
    <property type="evidence" value="ECO:0007669"/>
    <property type="project" value="TreeGrafter"/>
</dbReference>
<evidence type="ECO:0000313" key="12">
    <source>
        <dbReference type="Proteomes" id="UP000238196"/>
    </source>
</evidence>
<proteinExistence type="predicted"/>
<dbReference type="Pfam" id="PF12860">
    <property type="entry name" value="PAS_7"/>
    <property type="match status" value="2"/>
</dbReference>
<dbReference type="Pfam" id="PF08448">
    <property type="entry name" value="PAS_4"/>
    <property type="match status" value="1"/>
</dbReference>
<dbReference type="NCBIfam" id="NF041832">
    <property type="entry name" value="near_NosP_CTERM"/>
    <property type="match status" value="1"/>
</dbReference>
<dbReference type="NCBIfam" id="TIGR00229">
    <property type="entry name" value="sensory_box"/>
    <property type="match status" value="1"/>
</dbReference>
<dbReference type="Gene3D" id="3.30.565.10">
    <property type="entry name" value="Histidine kinase-like ATPase, C-terminal domain"/>
    <property type="match status" value="1"/>
</dbReference>
<dbReference type="InterPro" id="IPR003594">
    <property type="entry name" value="HATPase_dom"/>
</dbReference>
<feature type="domain" description="Response regulatory" evidence="9">
    <location>
        <begin position="743"/>
        <end position="861"/>
    </location>
</feature>
<comment type="caution">
    <text evidence="11">The sequence shown here is derived from an EMBL/GenBank/DDBJ whole genome shotgun (WGS) entry which is preliminary data.</text>
</comment>
<dbReference type="Pfam" id="PF02518">
    <property type="entry name" value="HATPase_c"/>
    <property type="match status" value="1"/>
</dbReference>
<accession>A0A2S5KR79</accession>
<dbReference type="InterPro" id="IPR036890">
    <property type="entry name" value="HATPase_C_sf"/>
</dbReference>
<dbReference type="AlphaFoldDB" id="A0A2S5KR79"/>
<keyword evidence="4" id="KW-0808">Transferase</keyword>
<dbReference type="GO" id="GO:0009927">
    <property type="term" value="F:histidine phosphotransfer kinase activity"/>
    <property type="evidence" value="ECO:0007669"/>
    <property type="project" value="TreeGrafter"/>
</dbReference>
<evidence type="ECO:0000256" key="3">
    <source>
        <dbReference type="ARBA" id="ARBA00022553"/>
    </source>
</evidence>
<dbReference type="InterPro" id="IPR011006">
    <property type="entry name" value="CheY-like_superfamily"/>
</dbReference>
<dbReference type="CDD" id="cd00082">
    <property type="entry name" value="HisKA"/>
    <property type="match status" value="1"/>
</dbReference>
<dbReference type="PROSITE" id="PS50112">
    <property type="entry name" value="PAS"/>
    <property type="match status" value="1"/>
</dbReference>
<evidence type="ECO:0000259" key="9">
    <source>
        <dbReference type="PROSITE" id="PS50110"/>
    </source>
</evidence>
<dbReference type="SUPFAM" id="SSF47384">
    <property type="entry name" value="Homodimeric domain of signal transducing histidine kinase"/>
    <property type="match status" value="1"/>
</dbReference>
<dbReference type="InterPro" id="IPR005467">
    <property type="entry name" value="His_kinase_dom"/>
</dbReference>
<evidence type="ECO:0000259" key="10">
    <source>
        <dbReference type="PROSITE" id="PS50112"/>
    </source>
</evidence>
<dbReference type="CDD" id="cd00156">
    <property type="entry name" value="REC"/>
    <property type="match status" value="1"/>
</dbReference>
<evidence type="ECO:0000256" key="2">
    <source>
        <dbReference type="ARBA" id="ARBA00012438"/>
    </source>
</evidence>
<evidence type="ECO:0000256" key="1">
    <source>
        <dbReference type="ARBA" id="ARBA00000085"/>
    </source>
</evidence>
<reference evidence="11 12" key="1">
    <citation type="submission" date="2018-02" db="EMBL/GenBank/DDBJ databases">
        <title>novel marine gammaproteobacteria from coastal saline agro ecosystem.</title>
        <authorList>
            <person name="Krishnan R."/>
            <person name="Ramesh Kumar N."/>
        </authorList>
    </citation>
    <scope>NUCLEOTIDE SEQUENCE [LARGE SCALE GENOMIC DNA]</scope>
    <source>
        <strain evidence="11 12">228</strain>
    </source>
</reference>
<feature type="domain" description="PAS" evidence="10">
    <location>
        <begin position="197"/>
        <end position="238"/>
    </location>
</feature>
<feature type="domain" description="Histidine kinase" evidence="8">
    <location>
        <begin position="505"/>
        <end position="718"/>
    </location>
</feature>
<dbReference type="FunFam" id="3.30.565.10:FF:000049">
    <property type="entry name" value="Two-component sensor histidine kinase"/>
    <property type="match status" value="1"/>
</dbReference>
<evidence type="ECO:0000259" key="8">
    <source>
        <dbReference type="PROSITE" id="PS50109"/>
    </source>
</evidence>
<keyword evidence="7" id="KW-0175">Coiled coil</keyword>
<dbReference type="EMBL" id="PRLP01000035">
    <property type="protein sequence ID" value="PPC77268.1"/>
    <property type="molecule type" value="Genomic_DNA"/>
</dbReference>
<dbReference type="PRINTS" id="PR00344">
    <property type="entry name" value="BCTRLSENSOR"/>
</dbReference>
<dbReference type="InterPro" id="IPR004358">
    <property type="entry name" value="Sig_transdc_His_kin-like_C"/>
</dbReference>
<dbReference type="PROSITE" id="PS50109">
    <property type="entry name" value="HIS_KIN"/>
    <property type="match status" value="1"/>
</dbReference>
<dbReference type="SMART" id="SM00387">
    <property type="entry name" value="HATPase_c"/>
    <property type="match status" value="1"/>
</dbReference>
<keyword evidence="3 6" id="KW-0597">Phosphoprotein</keyword>
<dbReference type="OrthoDB" id="9764438at2"/>
<evidence type="ECO:0000256" key="6">
    <source>
        <dbReference type="PROSITE-ProRule" id="PRU00169"/>
    </source>
</evidence>
<dbReference type="InterPro" id="IPR013656">
    <property type="entry name" value="PAS_4"/>
</dbReference>
<dbReference type="Gene3D" id="3.30.450.20">
    <property type="entry name" value="PAS domain"/>
    <property type="match status" value="3"/>
</dbReference>
<evidence type="ECO:0000256" key="5">
    <source>
        <dbReference type="ARBA" id="ARBA00022777"/>
    </source>
</evidence>
<sequence length="868" mass="96729">MQQLQEENRKLRRICAALIERVEANSPDRPDPYAAFQHSITLAEQVRERTDALNQAMAELKASNFLLREAREKTETANQRLVDAIESISDAFVLFDQQQRIVQFNSHFTDFCTEAGISVGLGTTLQQFRQKASRSGMVMEERSGQGAGTTLYRLRSGQWVQASERPTREGGQVMLYTDITELKASEQALREQALAQKTRLLQNTVNSLSQGVAVVNADGFLELWNGRFLALTGVSQAQPHMRLAEVLAATELGQGSDSKDRKLLGGIAYEQRLLNGKVLEVRSHAMPSGGVVNTFTDITERYHYAETLKESERWVRQITDQIPALIAYVGDDLRYTFTNRGYDDWYGWQRGSAIGNTLVKMHRRQQYSRLQPYIEQAFAGRTVTFEFPETNASGQERYLLRTYVPNFASQPGAEAVAGSSGQKAKVMGIFVLIRDITERRKHAEALQLAYQSLEARVEERTQELSTLNAQLRDEVTERQRSQQRMLEAKQEAERANLSKTKFLAAVSHDLLQPLNAARLFTGALLEAQVSEQQGNLAKSINHALEDVEALLGTLVDISKLDAGVMHAEIVSFDLRDLLTVLATEFRQVAGAEGLDFRCHPLAVQVSSDPQLLSRILRNLLSNAVRYTPHGGILLGCRMRRGKVCIEVWDTGMGIPADKQEEIFQEFRRVNPPAHRQDRGLGLGLAIVDKIARMLGYEVKVTSRPGRGSTFSVSIPLAPDQVPVGASTRDSLPQPGNIDLGWAPIWLVDNDHAICEAMTTLLEKWGCQVISATSLADLNRQVDIAEDQAALLIADYHLDNETATGLDVVEHINAARTSALPVLMITANYSLELKQQIKQQGYLLMHKPVKPLKLKMALLQLFGSQVASQ</sequence>
<name>A0A2S5KR79_9PROT</name>
<dbReference type="Proteomes" id="UP000238196">
    <property type="component" value="Unassembled WGS sequence"/>
</dbReference>
<dbReference type="GO" id="GO:0000155">
    <property type="term" value="F:phosphorelay sensor kinase activity"/>
    <property type="evidence" value="ECO:0007669"/>
    <property type="project" value="InterPro"/>
</dbReference>
<feature type="coiled-coil region" evidence="7">
    <location>
        <begin position="1"/>
        <end position="87"/>
    </location>
</feature>
<dbReference type="Pfam" id="PF00512">
    <property type="entry name" value="HisKA"/>
    <property type="match status" value="1"/>
</dbReference>
<protein>
    <recommendedName>
        <fullName evidence="2">histidine kinase</fullName>
        <ecNumber evidence="2">2.7.13.3</ecNumber>
    </recommendedName>
</protein>